<comment type="cofactor">
    <cofactor evidence="8">
        <name>Mg(2+)</name>
        <dbReference type="ChEBI" id="CHEBI:18420"/>
    </cofactor>
    <cofactor evidence="8">
        <name>Mn(2+)</name>
        <dbReference type="ChEBI" id="CHEBI:29035"/>
    </cofactor>
</comment>
<dbReference type="STRING" id="696762.PFRI_28150"/>
<keyword evidence="7 8" id="KW-0460">Magnesium</keyword>
<feature type="binding site" evidence="8">
    <location>
        <position position="120"/>
    </location>
    <ligand>
        <name>ATP</name>
        <dbReference type="ChEBI" id="CHEBI:30616"/>
    </ligand>
</feature>
<evidence type="ECO:0000256" key="4">
    <source>
        <dbReference type="ARBA" id="ARBA00022723"/>
    </source>
</evidence>
<accession>A0A1L9NUR5</accession>
<evidence type="ECO:0000256" key="1">
    <source>
        <dbReference type="ARBA" id="ARBA00009747"/>
    </source>
</evidence>
<dbReference type="EMBL" id="MLCB01000159">
    <property type="protein sequence ID" value="OJI93040.1"/>
    <property type="molecule type" value="Genomic_DNA"/>
</dbReference>
<feature type="binding site" evidence="8">
    <location>
        <position position="119"/>
    </location>
    <ligand>
        <name>ATP</name>
        <dbReference type="ChEBI" id="CHEBI:30616"/>
    </ligand>
</feature>
<dbReference type="InterPro" id="IPR003846">
    <property type="entry name" value="SelO"/>
</dbReference>
<gene>
    <name evidence="8" type="primary">ydiU</name>
    <name evidence="8" type="synonym">selO</name>
    <name evidence="9" type="ORF">PFRI_28150</name>
</gene>
<comment type="catalytic activity">
    <reaction evidence="8">
        <text>L-histidyl-[protein] + UTP = N(tele)-(5'-uridylyl)-L-histidyl-[protein] + diphosphate</text>
        <dbReference type="Rhea" id="RHEA:83891"/>
        <dbReference type="Rhea" id="RHEA-COMP:9745"/>
        <dbReference type="Rhea" id="RHEA-COMP:20239"/>
        <dbReference type="ChEBI" id="CHEBI:29979"/>
        <dbReference type="ChEBI" id="CHEBI:33019"/>
        <dbReference type="ChEBI" id="CHEBI:46398"/>
        <dbReference type="ChEBI" id="CHEBI:233474"/>
    </reaction>
</comment>
<dbReference type="GO" id="GO:0005524">
    <property type="term" value="F:ATP binding"/>
    <property type="evidence" value="ECO:0007669"/>
    <property type="project" value="UniProtKB-UniRule"/>
</dbReference>
<dbReference type="PANTHER" id="PTHR32057:SF14">
    <property type="entry name" value="PROTEIN ADENYLYLTRANSFERASE SELO, MITOCHONDRIAL"/>
    <property type="match status" value="1"/>
</dbReference>
<keyword evidence="4 8" id="KW-0479">Metal-binding</keyword>
<evidence type="ECO:0000256" key="8">
    <source>
        <dbReference type="HAMAP-Rule" id="MF_00692"/>
    </source>
</evidence>
<feature type="binding site" evidence="8">
    <location>
        <position position="170"/>
    </location>
    <ligand>
        <name>ATP</name>
        <dbReference type="ChEBI" id="CHEBI:30616"/>
    </ligand>
</feature>
<dbReference type="GO" id="GO:0070733">
    <property type="term" value="F:AMPylase activity"/>
    <property type="evidence" value="ECO:0007669"/>
    <property type="project" value="UniProtKB-EC"/>
</dbReference>
<feature type="binding site" evidence="8">
    <location>
        <position position="252"/>
    </location>
    <ligand>
        <name>Mg(2+)</name>
        <dbReference type="ChEBI" id="CHEBI:18420"/>
    </ligand>
</feature>
<comment type="similarity">
    <text evidence="1 8">Belongs to the SELO family.</text>
</comment>
<keyword evidence="8" id="KW-0464">Manganese</keyword>
<feature type="binding site" evidence="8">
    <location>
        <position position="252"/>
    </location>
    <ligand>
        <name>ATP</name>
        <dbReference type="ChEBI" id="CHEBI:30616"/>
    </ligand>
</feature>
<evidence type="ECO:0000256" key="2">
    <source>
        <dbReference type="ARBA" id="ARBA00022679"/>
    </source>
</evidence>
<keyword evidence="5 8" id="KW-0547">Nucleotide-binding</keyword>
<dbReference type="GO" id="GO:0030145">
    <property type="term" value="F:manganese ion binding"/>
    <property type="evidence" value="ECO:0007669"/>
    <property type="project" value="UniProtKB-UniRule"/>
</dbReference>
<comment type="catalytic activity">
    <reaction evidence="8">
        <text>L-seryl-[protein] + ATP = 3-O-(5'-adenylyl)-L-seryl-[protein] + diphosphate</text>
        <dbReference type="Rhea" id="RHEA:58120"/>
        <dbReference type="Rhea" id="RHEA-COMP:9863"/>
        <dbReference type="Rhea" id="RHEA-COMP:15073"/>
        <dbReference type="ChEBI" id="CHEBI:29999"/>
        <dbReference type="ChEBI" id="CHEBI:30616"/>
        <dbReference type="ChEBI" id="CHEBI:33019"/>
        <dbReference type="ChEBI" id="CHEBI:142516"/>
        <dbReference type="EC" id="2.7.7.108"/>
    </reaction>
</comment>
<dbReference type="AlphaFoldDB" id="A0A1L9NUR5"/>
<dbReference type="Pfam" id="PF02696">
    <property type="entry name" value="SelO"/>
    <property type="match status" value="1"/>
</dbReference>
<keyword evidence="2 8" id="KW-0808">Transferase</keyword>
<keyword evidence="10" id="KW-1185">Reference proteome</keyword>
<comment type="catalytic activity">
    <reaction evidence="8">
        <text>L-threonyl-[protein] + ATP = 3-O-(5'-adenylyl)-L-threonyl-[protein] + diphosphate</text>
        <dbReference type="Rhea" id="RHEA:54292"/>
        <dbReference type="Rhea" id="RHEA-COMP:11060"/>
        <dbReference type="Rhea" id="RHEA-COMP:13847"/>
        <dbReference type="ChEBI" id="CHEBI:30013"/>
        <dbReference type="ChEBI" id="CHEBI:30616"/>
        <dbReference type="ChEBI" id="CHEBI:33019"/>
        <dbReference type="ChEBI" id="CHEBI:138113"/>
        <dbReference type="EC" id="2.7.7.108"/>
    </reaction>
</comment>
<reference evidence="9 10" key="1">
    <citation type="submission" date="2016-10" db="EMBL/GenBank/DDBJ databases">
        <title>Genome sequence of Planktotalea frisia SH6-1.</title>
        <authorList>
            <person name="Poehlein A."/>
            <person name="Bakenhus I."/>
            <person name="Voget S."/>
            <person name="Brinkhoff T."/>
            <person name="Simon M."/>
        </authorList>
    </citation>
    <scope>NUCLEOTIDE SEQUENCE [LARGE SCALE GENOMIC DNA]</scope>
    <source>
        <strain evidence="9 10">SH6-1</strain>
    </source>
</reference>
<evidence type="ECO:0000256" key="3">
    <source>
        <dbReference type="ARBA" id="ARBA00022695"/>
    </source>
</evidence>
<comment type="function">
    <text evidence="8">Nucleotidyltransferase involved in the post-translational modification of proteins. It can catalyze the addition of adenosine monophosphate (AMP) or uridine monophosphate (UMP) to a protein, resulting in modifications known as AMPylation and UMPylation.</text>
</comment>
<dbReference type="EC" id="2.7.7.-" evidence="8"/>
<comment type="catalytic activity">
    <reaction evidence="8">
        <text>L-tyrosyl-[protein] + ATP = O-(5'-adenylyl)-L-tyrosyl-[protein] + diphosphate</text>
        <dbReference type="Rhea" id="RHEA:54288"/>
        <dbReference type="Rhea" id="RHEA-COMP:10136"/>
        <dbReference type="Rhea" id="RHEA-COMP:13846"/>
        <dbReference type="ChEBI" id="CHEBI:30616"/>
        <dbReference type="ChEBI" id="CHEBI:33019"/>
        <dbReference type="ChEBI" id="CHEBI:46858"/>
        <dbReference type="ChEBI" id="CHEBI:83624"/>
        <dbReference type="EC" id="2.7.7.108"/>
    </reaction>
</comment>
<dbReference type="PANTHER" id="PTHR32057">
    <property type="entry name" value="PROTEIN ADENYLYLTRANSFERASE SELO, MITOCHONDRIAL"/>
    <property type="match status" value="1"/>
</dbReference>
<name>A0A1L9NUR5_9RHOB</name>
<feature type="binding site" evidence="8">
    <location>
        <position position="84"/>
    </location>
    <ligand>
        <name>ATP</name>
        <dbReference type="ChEBI" id="CHEBI:30616"/>
    </ligand>
</feature>
<feature type="binding site" evidence="8">
    <location>
        <position position="86"/>
    </location>
    <ligand>
        <name>ATP</name>
        <dbReference type="ChEBI" id="CHEBI:30616"/>
    </ligand>
</feature>
<feature type="binding site" evidence="8">
    <location>
        <position position="107"/>
    </location>
    <ligand>
        <name>ATP</name>
        <dbReference type="ChEBI" id="CHEBI:30616"/>
    </ligand>
</feature>
<comment type="catalytic activity">
    <reaction evidence="8">
        <text>L-tyrosyl-[protein] + UTP = O-(5'-uridylyl)-L-tyrosyl-[protein] + diphosphate</text>
        <dbReference type="Rhea" id="RHEA:83887"/>
        <dbReference type="Rhea" id="RHEA-COMP:10136"/>
        <dbReference type="Rhea" id="RHEA-COMP:20238"/>
        <dbReference type="ChEBI" id="CHEBI:33019"/>
        <dbReference type="ChEBI" id="CHEBI:46398"/>
        <dbReference type="ChEBI" id="CHEBI:46858"/>
        <dbReference type="ChEBI" id="CHEBI:90602"/>
    </reaction>
</comment>
<dbReference type="HAMAP" id="MF_00692">
    <property type="entry name" value="SelO"/>
    <property type="match status" value="1"/>
</dbReference>
<evidence type="ECO:0000256" key="7">
    <source>
        <dbReference type="ARBA" id="ARBA00022842"/>
    </source>
</evidence>
<comment type="catalytic activity">
    <reaction evidence="8">
        <text>L-seryl-[protein] + UTP = O-(5'-uridylyl)-L-seryl-[protein] + diphosphate</text>
        <dbReference type="Rhea" id="RHEA:64604"/>
        <dbReference type="Rhea" id="RHEA-COMP:9863"/>
        <dbReference type="Rhea" id="RHEA-COMP:16635"/>
        <dbReference type="ChEBI" id="CHEBI:29999"/>
        <dbReference type="ChEBI" id="CHEBI:33019"/>
        <dbReference type="ChEBI" id="CHEBI:46398"/>
        <dbReference type="ChEBI" id="CHEBI:156051"/>
    </reaction>
</comment>
<feature type="binding site" evidence="8">
    <location>
        <position position="177"/>
    </location>
    <ligand>
        <name>ATP</name>
        <dbReference type="ChEBI" id="CHEBI:30616"/>
    </ligand>
</feature>
<feature type="active site" description="Proton acceptor" evidence="8">
    <location>
        <position position="242"/>
    </location>
</feature>
<dbReference type="NCBIfam" id="NF000658">
    <property type="entry name" value="PRK00029.1"/>
    <property type="match status" value="1"/>
</dbReference>
<evidence type="ECO:0000313" key="9">
    <source>
        <dbReference type="EMBL" id="OJI93040.1"/>
    </source>
</evidence>
<proteinExistence type="inferred from homology"/>
<dbReference type="OrthoDB" id="9776281at2"/>
<dbReference type="RefSeq" id="WP_072631332.1">
    <property type="nucleotide sequence ID" value="NZ_MLCB01000159.1"/>
</dbReference>
<keyword evidence="3 8" id="KW-0548">Nucleotidyltransferase</keyword>
<evidence type="ECO:0000256" key="6">
    <source>
        <dbReference type="ARBA" id="ARBA00022840"/>
    </source>
</evidence>
<keyword evidence="6 8" id="KW-0067">ATP-binding</keyword>
<organism evidence="9 10">
    <name type="scientific">Planktotalea frisia</name>
    <dbReference type="NCBI Taxonomy" id="696762"/>
    <lineage>
        <taxon>Bacteria</taxon>
        <taxon>Pseudomonadati</taxon>
        <taxon>Pseudomonadota</taxon>
        <taxon>Alphaproteobacteria</taxon>
        <taxon>Rhodobacterales</taxon>
        <taxon>Paracoccaceae</taxon>
        <taxon>Planktotalea</taxon>
    </lineage>
</organism>
<comment type="caution">
    <text evidence="9">The sequence shown here is derived from an EMBL/GenBank/DDBJ whole genome shotgun (WGS) entry which is preliminary data.</text>
</comment>
<protein>
    <recommendedName>
        <fullName evidence="8">Protein nucleotidyltransferase YdiU</fullName>
        <ecNumber evidence="8">2.7.7.-</ecNumber>
    </recommendedName>
    <alternativeName>
        <fullName evidence="8">Protein adenylyltransferase YdiU</fullName>
        <ecNumber evidence="8">2.7.7.108</ecNumber>
    </alternativeName>
    <alternativeName>
        <fullName evidence="8">Protein uridylyltransferase YdiU</fullName>
        <ecNumber evidence="8">2.7.7.-</ecNumber>
    </alternativeName>
</protein>
<feature type="binding site" evidence="8">
    <location>
        <position position="243"/>
    </location>
    <ligand>
        <name>Mg(2+)</name>
        <dbReference type="ChEBI" id="CHEBI:18420"/>
    </ligand>
</feature>
<dbReference type="Proteomes" id="UP000184514">
    <property type="component" value="Unassembled WGS sequence"/>
</dbReference>
<evidence type="ECO:0000313" key="10">
    <source>
        <dbReference type="Proteomes" id="UP000184514"/>
    </source>
</evidence>
<sequence>MQTKIPFDNSFATLGTDFFTHQMPEAAPTPELIAYNDALGSELGITQGDDLGAIFGGAHLPEGAEPLAQLYAGHQFGNYNPQLGDGRAVLLGEVIDSKGNRRDIQLKGSGRTPYSRGGDGKAWLGPVLREYVVSEAMRALGIPTTRALAAVRTGEQVYREAMLPGAIVTRVAASHIRVGTFQVFAARQQIDKLQQLCEYTIARHYPDANGPEGLLQAAMDAQAKLIPAWMGVGFIHGVMNTDNCQIAGETIDYGPCAFMDGFASDRVFSSIDRMGRYSYENQPDIAIWNMAQLATSLVPLMPDADAAIERFTAMLHVMKDHLRAEWLAVFAEKIGIANTRVEDAELITDLLDMMEKGGSDFTNTFSALTRGSAIDEITDRDAYQAWHEKWQDRLKDESASEALMASRNPLIIPRNHRIEQMITAAVEGNFAPFHRLNKVLSTPFEHGDDTDDLKRPPHTHEIVPATFCGT</sequence>
<feature type="binding site" evidence="8">
    <location>
        <position position="87"/>
    </location>
    <ligand>
        <name>ATP</name>
        <dbReference type="ChEBI" id="CHEBI:30616"/>
    </ligand>
</feature>
<dbReference type="EC" id="2.7.7.108" evidence="8"/>
<evidence type="ECO:0000256" key="5">
    <source>
        <dbReference type="ARBA" id="ARBA00022741"/>
    </source>
</evidence>
<dbReference type="GO" id="GO:0000287">
    <property type="term" value="F:magnesium ion binding"/>
    <property type="evidence" value="ECO:0007669"/>
    <property type="project" value="UniProtKB-UniRule"/>
</dbReference>